<dbReference type="Gene3D" id="3.30.2310.20">
    <property type="entry name" value="RelE-like"/>
    <property type="match status" value="1"/>
</dbReference>
<name>A0A927ASJ6_9BACT</name>
<evidence type="ECO:0000256" key="2">
    <source>
        <dbReference type="ARBA" id="ARBA00022649"/>
    </source>
</evidence>
<gene>
    <name evidence="3" type="ORF">IC229_25245</name>
</gene>
<comment type="similarity">
    <text evidence="1">Belongs to the RelE toxin family.</text>
</comment>
<reference evidence="3" key="1">
    <citation type="submission" date="2020-09" db="EMBL/GenBank/DDBJ databases">
        <authorList>
            <person name="Kim M.K."/>
        </authorList>
    </citation>
    <scope>NUCLEOTIDE SEQUENCE</scope>
    <source>
        <strain evidence="3">BT702</strain>
    </source>
</reference>
<dbReference type="Proteomes" id="UP000598820">
    <property type="component" value="Unassembled WGS sequence"/>
</dbReference>
<organism evidence="3 4">
    <name type="scientific">Spirosoma profusum</name>
    <dbReference type="NCBI Taxonomy" id="2771354"/>
    <lineage>
        <taxon>Bacteria</taxon>
        <taxon>Pseudomonadati</taxon>
        <taxon>Bacteroidota</taxon>
        <taxon>Cytophagia</taxon>
        <taxon>Cytophagales</taxon>
        <taxon>Cytophagaceae</taxon>
        <taxon>Spirosoma</taxon>
    </lineage>
</organism>
<dbReference type="InterPro" id="IPR035093">
    <property type="entry name" value="RelE/ParE_toxin_dom_sf"/>
</dbReference>
<dbReference type="AlphaFoldDB" id="A0A927ASJ6"/>
<sequence>MTLIWNDEAKVDVRKAYSDYYNYSSSLADDWSDELAKKVELLLKFPEMGRRVPKFEISFIREVFVRKYRLVYQFQNNIVRILGVRAMGQPLGRF</sequence>
<evidence type="ECO:0000256" key="1">
    <source>
        <dbReference type="ARBA" id="ARBA00006226"/>
    </source>
</evidence>
<comment type="caution">
    <text evidence="3">The sequence shown here is derived from an EMBL/GenBank/DDBJ whole genome shotgun (WGS) entry which is preliminary data.</text>
</comment>
<dbReference type="EMBL" id="JACWZY010000026">
    <property type="protein sequence ID" value="MBD2703976.1"/>
    <property type="molecule type" value="Genomic_DNA"/>
</dbReference>
<evidence type="ECO:0000313" key="3">
    <source>
        <dbReference type="EMBL" id="MBD2703976.1"/>
    </source>
</evidence>
<accession>A0A927ASJ6</accession>
<keyword evidence="4" id="KW-1185">Reference proteome</keyword>
<dbReference type="PANTHER" id="PTHR33755:SF5">
    <property type="entry name" value="TYPE II TOXIN-ANTITOXIN SYSTEM RELE_PARE FAMILY TOXIN"/>
    <property type="match status" value="1"/>
</dbReference>
<evidence type="ECO:0000313" key="4">
    <source>
        <dbReference type="Proteomes" id="UP000598820"/>
    </source>
</evidence>
<dbReference type="InterPro" id="IPR051803">
    <property type="entry name" value="TA_system_RelE-like_toxin"/>
</dbReference>
<keyword evidence="2" id="KW-1277">Toxin-antitoxin system</keyword>
<dbReference type="RefSeq" id="WP_190890159.1">
    <property type="nucleotide sequence ID" value="NZ_JACWZY010000026.1"/>
</dbReference>
<dbReference type="PANTHER" id="PTHR33755">
    <property type="entry name" value="TOXIN PARE1-RELATED"/>
    <property type="match status" value="1"/>
</dbReference>
<dbReference type="Pfam" id="PF05016">
    <property type="entry name" value="ParE_toxin"/>
    <property type="match status" value="1"/>
</dbReference>
<proteinExistence type="inferred from homology"/>
<dbReference type="InterPro" id="IPR007712">
    <property type="entry name" value="RelE/ParE_toxin"/>
</dbReference>
<protein>
    <submittedName>
        <fullName evidence="3">Type II toxin-antitoxin system RelE/ParE family toxin</fullName>
    </submittedName>
</protein>